<dbReference type="Proteomes" id="UP000011087">
    <property type="component" value="Unassembled WGS sequence"/>
</dbReference>
<feature type="modified residue" description="4-aspartylphosphate" evidence="5">
    <location>
        <position position="60"/>
    </location>
</feature>
<dbReference type="InterPro" id="IPR001789">
    <property type="entry name" value="Sig_transdc_resp-reg_receiver"/>
</dbReference>
<dbReference type="OrthoDB" id="19824at2759"/>
<sequence>MLPCLLSSQILSVDDNEVNHMVVENILTPRGFKITTCMSGVEALELLESRSYLPDLILLDCMMPVMSGFEVCQTLRRKHPQNALPIIMVSARSGDEDIVRGLSLGCNDYITKPFSAGELNARIDVQLKIRLPKNVKMRLKKGSSMIMDYHENVSVLICELVNMRRGYYKLRDTYDDGVDMLKGWRWTRLFTS</sequence>
<dbReference type="PANTHER" id="PTHR43047:SF72">
    <property type="entry name" value="OSMOSENSING HISTIDINE PROTEIN KINASE SLN1"/>
    <property type="match status" value="1"/>
</dbReference>
<dbReference type="EnsemblProtists" id="EKX34292">
    <property type="protein sequence ID" value="EKX34292"/>
    <property type="gene ID" value="GUITHDRAFT_119525"/>
</dbReference>
<name>L1IDZ0_GUITC</name>
<dbReference type="AlphaFoldDB" id="L1IDZ0"/>
<evidence type="ECO:0000313" key="9">
    <source>
        <dbReference type="Proteomes" id="UP000011087"/>
    </source>
</evidence>
<dbReference type="CDD" id="cd17574">
    <property type="entry name" value="REC_OmpR"/>
    <property type="match status" value="1"/>
</dbReference>
<dbReference type="EC" id="2.7.13.3" evidence="2"/>
<keyword evidence="9" id="KW-1185">Reference proteome</keyword>
<dbReference type="Pfam" id="PF00072">
    <property type="entry name" value="Response_reg"/>
    <property type="match status" value="1"/>
</dbReference>
<dbReference type="InterPro" id="IPR011006">
    <property type="entry name" value="CheY-like_superfamily"/>
</dbReference>
<evidence type="ECO:0000256" key="2">
    <source>
        <dbReference type="ARBA" id="ARBA00012438"/>
    </source>
</evidence>
<dbReference type="PaxDb" id="55529-EKX34292"/>
<evidence type="ECO:0000256" key="5">
    <source>
        <dbReference type="PROSITE-ProRule" id="PRU00169"/>
    </source>
</evidence>
<dbReference type="GeneID" id="17291030"/>
<gene>
    <name evidence="7" type="ORF">GUITHDRAFT_119525</name>
</gene>
<evidence type="ECO:0000259" key="6">
    <source>
        <dbReference type="PROSITE" id="PS50110"/>
    </source>
</evidence>
<dbReference type="RefSeq" id="XP_005821272.1">
    <property type="nucleotide sequence ID" value="XM_005821215.1"/>
</dbReference>
<keyword evidence="4" id="KW-0418">Kinase</keyword>
<reference evidence="7 9" key="1">
    <citation type="journal article" date="2012" name="Nature">
        <title>Algal genomes reveal evolutionary mosaicism and the fate of nucleomorphs.</title>
        <authorList>
            <consortium name="DOE Joint Genome Institute"/>
            <person name="Curtis B.A."/>
            <person name="Tanifuji G."/>
            <person name="Burki F."/>
            <person name="Gruber A."/>
            <person name="Irimia M."/>
            <person name="Maruyama S."/>
            <person name="Arias M.C."/>
            <person name="Ball S.G."/>
            <person name="Gile G.H."/>
            <person name="Hirakawa Y."/>
            <person name="Hopkins J.F."/>
            <person name="Kuo A."/>
            <person name="Rensing S.A."/>
            <person name="Schmutz J."/>
            <person name="Symeonidi A."/>
            <person name="Elias M."/>
            <person name="Eveleigh R.J."/>
            <person name="Herman E.K."/>
            <person name="Klute M.J."/>
            <person name="Nakayama T."/>
            <person name="Obornik M."/>
            <person name="Reyes-Prieto A."/>
            <person name="Armbrust E.V."/>
            <person name="Aves S.J."/>
            <person name="Beiko R.G."/>
            <person name="Coutinho P."/>
            <person name="Dacks J.B."/>
            <person name="Durnford D.G."/>
            <person name="Fast N.M."/>
            <person name="Green B.R."/>
            <person name="Grisdale C.J."/>
            <person name="Hempel F."/>
            <person name="Henrissat B."/>
            <person name="Hoppner M.P."/>
            <person name="Ishida K."/>
            <person name="Kim E."/>
            <person name="Koreny L."/>
            <person name="Kroth P.G."/>
            <person name="Liu Y."/>
            <person name="Malik S.B."/>
            <person name="Maier U.G."/>
            <person name="McRose D."/>
            <person name="Mock T."/>
            <person name="Neilson J.A."/>
            <person name="Onodera N.T."/>
            <person name="Poole A.M."/>
            <person name="Pritham E.J."/>
            <person name="Richards T.A."/>
            <person name="Rocap G."/>
            <person name="Roy S.W."/>
            <person name="Sarai C."/>
            <person name="Schaack S."/>
            <person name="Shirato S."/>
            <person name="Slamovits C.H."/>
            <person name="Spencer D.F."/>
            <person name="Suzuki S."/>
            <person name="Worden A.Z."/>
            <person name="Zauner S."/>
            <person name="Barry K."/>
            <person name="Bell C."/>
            <person name="Bharti A.K."/>
            <person name="Crow J.A."/>
            <person name="Grimwood J."/>
            <person name="Kramer R."/>
            <person name="Lindquist E."/>
            <person name="Lucas S."/>
            <person name="Salamov A."/>
            <person name="McFadden G.I."/>
            <person name="Lane C.E."/>
            <person name="Keeling P.J."/>
            <person name="Gray M.W."/>
            <person name="Grigoriev I.V."/>
            <person name="Archibald J.M."/>
        </authorList>
    </citation>
    <scope>NUCLEOTIDE SEQUENCE</scope>
    <source>
        <strain evidence="7 9">CCMP2712</strain>
    </source>
</reference>
<comment type="catalytic activity">
    <reaction evidence="1">
        <text>ATP + protein L-histidine = ADP + protein N-phospho-L-histidine.</text>
        <dbReference type="EC" id="2.7.13.3"/>
    </reaction>
</comment>
<organism evidence="7">
    <name type="scientific">Guillardia theta (strain CCMP2712)</name>
    <name type="common">Cryptophyte</name>
    <dbReference type="NCBI Taxonomy" id="905079"/>
    <lineage>
        <taxon>Eukaryota</taxon>
        <taxon>Cryptophyceae</taxon>
        <taxon>Pyrenomonadales</taxon>
        <taxon>Geminigeraceae</taxon>
        <taxon>Guillardia</taxon>
    </lineage>
</organism>
<protein>
    <recommendedName>
        <fullName evidence="2">histidine kinase</fullName>
        <ecNumber evidence="2">2.7.13.3</ecNumber>
    </recommendedName>
</protein>
<dbReference type="GO" id="GO:0000155">
    <property type="term" value="F:phosphorelay sensor kinase activity"/>
    <property type="evidence" value="ECO:0007669"/>
    <property type="project" value="TreeGrafter"/>
</dbReference>
<dbReference type="Gene3D" id="3.40.50.2300">
    <property type="match status" value="1"/>
</dbReference>
<keyword evidence="5" id="KW-0597">Phosphoprotein</keyword>
<dbReference type="KEGG" id="gtt:GUITHDRAFT_119525"/>
<evidence type="ECO:0000256" key="4">
    <source>
        <dbReference type="ARBA" id="ARBA00022777"/>
    </source>
</evidence>
<evidence type="ECO:0000313" key="8">
    <source>
        <dbReference type="EnsemblProtists" id="EKX34292"/>
    </source>
</evidence>
<proteinExistence type="predicted"/>
<reference evidence="8" key="3">
    <citation type="submission" date="2016-03" db="UniProtKB">
        <authorList>
            <consortium name="EnsemblProtists"/>
        </authorList>
    </citation>
    <scope>IDENTIFICATION</scope>
</reference>
<evidence type="ECO:0000313" key="7">
    <source>
        <dbReference type="EMBL" id="EKX34292.1"/>
    </source>
</evidence>
<dbReference type="eggNOG" id="KOG0519">
    <property type="taxonomic scope" value="Eukaryota"/>
</dbReference>
<evidence type="ECO:0000256" key="1">
    <source>
        <dbReference type="ARBA" id="ARBA00000085"/>
    </source>
</evidence>
<dbReference type="PROSITE" id="PS50110">
    <property type="entry name" value="RESPONSE_REGULATORY"/>
    <property type="match status" value="1"/>
</dbReference>
<keyword evidence="3" id="KW-0808">Transferase</keyword>
<reference evidence="9" key="2">
    <citation type="submission" date="2012-11" db="EMBL/GenBank/DDBJ databases">
        <authorList>
            <person name="Kuo A."/>
            <person name="Curtis B.A."/>
            <person name="Tanifuji G."/>
            <person name="Burki F."/>
            <person name="Gruber A."/>
            <person name="Irimia M."/>
            <person name="Maruyama S."/>
            <person name="Arias M.C."/>
            <person name="Ball S.G."/>
            <person name="Gile G.H."/>
            <person name="Hirakawa Y."/>
            <person name="Hopkins J.F."/>
            <person name="Rensing S.A."/>
            <person name="Schmutz J."/>
            <person name="Symeonidi A."/>
            <person name="Elias M."/>
            <person name="Eveleigh R.J."/>
            <person name="Herman E.K."/>
            <person name="Klute M.J."/>
            <person name="Nakayama T."/>
            <person name="Obornik M."/>
            <person name="Reyes-Prieto A."/>
            <person name="Armbrust E.V."/>
            <person name="Aves S.J."/>
            <person name="Beiko R.G."/>
            <person name="Coutinho P."/>
            <person name="Dacks J.B."/>
            <person name="Durnford D.G."/>
            <person name="Fast N.M."/>
            <person name="Green B.R."/>
            <person name="Grisdale C."/>
            <person name="Hempe F."/>
            <person name="Henrissat B."/>
            <person name="Hoppner M.P."/>
            <person name="Ishida K.-I."/>
            <person name="Kim E."/>
            <person name="Koreny L."/>
            <person name="Kroth P.G."/>
            <person name="Liu Y."/>
            <person name="Malik S.-B."/>
            <person name="Maier U.G."/>
            <person name="McRose D."/>
            <person name="Mock T."/>
            <person name="Neilson J.A."/>
            <person name="Onodera N.T."/>
            <person name="Poole A.M."/>
            <person name="Pritham E.J."/>
            <person name="Richards T.A."/>
            <person name="Rocap G."/>
            <person name="Roy S.W."/>
            <person name="Sarai C."/>
            <person name="Schaack S."/>
            <person name="Shirato S."/>
            <person name="Slamovits C.H."/>
            <person name="Spencer D.F."/>
            <person name="Suzuki S."/>
            <person name="Worden A.Z."/>
            <person name="Zauner S."/>
            <person name="Barry K."/>
            <person name="Bell C."/>
            <person name="Bharti A.K."/>
            <person name="Crow J.A."/>
            <person name="Grimwood J."/>
            <person name="Kramer R."/>
            <person name="Lindquist E."/>
            <person name="Lucas S."/>
            <person name="Salamov A."/>
            <person name="McFadden G.I."/>
            <person name="Lane C.E."/>
            <person name="Keeling P.J."/>
            <person name="Gray M.W."/>
            <person name="Grigoriev I.V."/>
            <person name="Archibald J.M."/>
        </authorList>
    </citation>
    <scope>NUCLEOTIDE SEQUENCE</scope>
    <source>
        <strain evidence="9">CCMP2712</strain>
    </source>
</reference>
<dbReference type="GO" id="GO:0005886">
    <property type="term" value="C:plasma membrane"/>
    <property type="evidence" value="ECO:0007669"/>
    <property type="project" value="TreeGrafter"/>
</dbReference>
<evidence type="ECO:0000256" key="3">
    <source>
        <dbReference type="ARBA" id="ARBA00022679"/>
    </source>
</evidence>
<dbReference type="PANTHER" id="PTHR43047">
    <property type="entry name" value="TWO-COMPONENT HISTIDINE PROTEIN KINASE"/>
    <property type="match status" value="1"/>
</dbReference>
<feature type="domain" description="Response regulatory" evidence="6">
    <location>
        <begin position="9"/>
        <end position="127"/>
    </location>
</feature>
<dbReference type="SUPFAM" id="SSF52172">
    <property type="entry name" value="CheY-like"/>
    <property type="match status" value="1"/>
</dbReference>
<dbReference type="SMART" id="SM00448">
    <property type="entry name" value="REC"/>
    <property type="match status" value="1"/>
</dbReference>
<dbReference type="STRING" id="905079.L1IDZ0"/>
<dbReference type="GO" id="GO:0009927">
    <property type="term" value="F:histidine phosphotransfer kinase activity"/>
    <property type="evidence" value="ECO:0007669"/>
    <property type="project" value="TreeGrafter"/>
</dbReference>
<accession>L1IDZ0</accession>
<dbReference type="EMBL" id="JH993113">
    <property type="protein sequence ID" value="EKX34292.1"/>
    <property type="molecule type" value="Genomic_DNA"/>
</dbReference>
<dbReference type="HOGENOM" id="CLU_000445_30_3_1"/>